<proteinExistence type="predicted"/>
<dbReference type="Proteomes" id="UP000754563">
    <property type="component" value="Unassembled WGS sequence"/>
</dbReference>
<protein>
    <submittedName>
        <fullName evidence="2">Carbohydrate kinase family protein</fullName>
    </submittedName>
</protein>
<evidence type="ECO:0000313" key="2">
    <source>
        <dbReference type="EMBL" id="MCA9385962.1"/>
    </source>
</evidence>
<dbReference type="PANTHER" id="PTHR42774">
    <property type="entry name" value="PHOSPHOTRANSFERASE SYSTEM TRANSPORT PROTEIN"/>
    <property type="match status" value="1"/>
</dbReference>
<dbReference type="PANTHER" id="PTHR42774:SF3">
    <property type="entry name" value="KETOHEXOKINASE"/>
    <property type="match status" value="1"/>
</dbReference>
<dbReference type="InterPro" id="IPR011611">
    <property type="entry name" value="PfkB_dom"/>
</dbReference>
<dbReference type="InterPro" id="IPR052562">
    <property type="entry name" value="Ketohexokinase-related"/>
</dbReference>
<keyword evidence="2" id="KW-0418">Kinase</keyword>
<dbReference type="InterPro" id="IPR029056">
    <property type="entry name" value="Ribokinase-like"/>
</dbReference>
<dbReference type="SUPFAM" id="SSF53613">
    <property type="entry name" value="Ribokinase-like"/>
    <property type="match status" value="1"/>
</dbReference>
<keyword evidence="2" id="KW-0808">Transferase</keyword>
<dbReference type="EMBL" id="JAGQLH010000061">
    <property type="protein sequence ID" value="MCA9385962.1"/>
    <property type="molecule type" value="Genomic_DNA"/>
</dbReference>
<organism evidence="2 3">
    <name type="scientific">Candidatus Dojkabacteria bacterium</name>
    <dbReference type="NCBI Taxonomy" id="2099670"/>
    <lineage>
        <taxon>Bacteria</taxon>
        <taxon>Candidatus Dojkabacteria</taxon>
    </lineage>
</organism>
<sequence>MKVLGVGEIVLDKSCILQSYPEEGAKAQPQKVEYSIGGPVPAALILLSRLGAECDLVTSIGDDDAGYKLKRKLQKDNIRLIAHKQRSTKSNTVLVNEVNGSRTIIRDYQTHTPIVSVSKRLLKKADLVIFDRHEIEAFDFIMKHKRPDTKVVIDPSTEVSAKTLKMFKHADYPIVPVESLSKLRRHEDFHGNLKYLYKIAGKPVIITAGEKGALLYDGKRIQLIPPVDITCVDALGAGDIFRGAFGYGVMNNWDLHESTHFANVVAGLQCTKIGNGTAIPTKEEIFTFKKSAVSRSVVLQEIIAMAT</sequence>
<gene>
    <name evidence="2" type="ORF">KC717_04930</name>
</gene>
<reference evidence="2" key="1">
    <citation type="submission" date="2020-04" db="EMBL/GenBank/DDBJ databases">
        <authorList>
            <person name="Zhang T."/>
        </authorList>
    </citation>
    <scope>NUCLEOTIDE SEQUENCE</scope>
    <source>
        <strain evidence="2">HKST-UBA11</strain>
    </source>
</reference>
<dbReference type="GO" id="GO:0016301">
    <property type="term" value="F:kinase activity"/>
    <property type="evidence" value="ECO:0007669"/>
    <property type="project" value="UniProtKB-KW"/>
</dbReference>
<dbReference type="AlphaFoldDB" id="A0A955RKZ8"/>
<evidence type="ECO:0000259" key="1">
    <source>
        <dbReference type="Pfam" id="PF00294"/>
    </source>
</evidence>
<evidence type="ECO:0000313" key="3">
    <source>
        <dbReference type="Proteomes" id="UP000754563"/>
    </source>
</evidence>
<dbReference type="Gene3D" id="3.40.1190.20">
    <property type="match status" value="1"/>
</dbReference>
<accession>A0A955RKZ8</accession>
<reference evidence="2" key="2">
    <citation type="journal article" date="2021" name="Microbiome">
        <title>Successional dynamics and alternative stable states in a saline activated sludge microbial community over 9 years.</title>
        <authorList>
            <person name="Wang Y."/>
            <person name="Ye J."/>
            <person name="Ju F."/>
            <person name="Liu L."/>
            <person name="Boyd J.A."/>
            <person name="Deng Y."/>
            <person name="Parks D.H."/>
            <person name="Jiang X."/>
            <person name="Yin X."/>
            <person name="Woodcroft B.J."/>
            <person name="Tyson G.W."/>
            <person name="Hugenholtz P."/>
            <person name="Polz M.F."/>
            <person name="Zhang T."/>
        </authorList>
    </citation>
    <scope>NUCLEOTIDE SEQUENCE</scope>
    <source>
        <strain evidence="2">HKST-UBA11</strain>
    </source>
</reference>
<dbReference type="Pfam" id="PF00294">
    <property type="entry name" value="PfkB"/>
    <property type="match status" value="1"/>
</dbReference>
<name>A0A955RKZ8_9BACT</name>
<comment type="caution">
    <text evidence="2">The sequence shown here is derived from an EMBL/GenBank/DDBJ whole genome shotgun (WGS) entry which is preliminary data.</text>
</comment>
<feature type="domain" description="Carbohydrate kinase PfkB" evidence="1">
    <location>
        <begin position="15"/>
        <end position="281"/>
    </location>
</feature>